<feature type="compositionally biased region" description="Polar residues" evidence="1">
    <location>
        <begin position="446"/>
        <end position="455"/>
    </location>
</feature>
<evidence type="ECO:0000256" key="1">
    <source>
        <dbReference type="SAM" id="MobiDB-lite"/>
    </source>
</evidence>
<name>A0A7W4V1B2_9MICO</name>
<feature type="domain" description="HNH nuclease" evidence="2">
    <location>
        <begin position="343"/>
        <end position="395"/>
    </location>
</feature>
<dbReference type="Pfam" id="PF02720">
    <property type="entry name" value="DUF222"/>
    <property type="match status" value="1"/>
</dbReference>
<dbReference type="CDD" id="cd00085">
    <property type="entry name" value="HNHc"/>
    <property type="match status" value="1"/>
</dbReference>
<proteinExistence type="predicted"/>
<dbReference type="RefSeq" id="WP_165142109.1">
    <property type="nucleotide sequence ID" value="NZ_CP049255.1"/>
</dbReference>
<sequence>MSEDTTTQHEAGARTRAEVVLSAESRVAQIAQLEAALAADLAEAGRMALAEMRLIASRESREREIPMRSMAAELGAALRMSDRTAQNRIDDAMEITEHYPETFASWSAGRVSERHVQAVLRAGENLTDAAAKAQYDREVVGVAEAETPGRLRGFAAALAEKAQPRTLQERFDDANATRTVRLFDLAEGMSSLNAVLPSVQAHGIFNRLTQQARALKDFRAGRSDYGTKLRAEDEPVVDDRRTTDQIRADLFSDMLLTSVPSLDPLAGDDCGGLGAIRAIVQVTVPATTLAGTASTPADLSGLSLVDPESARRLAGTAPGWDRVFTHPVTGTVISVDRYRPNDQLKRQLRARDQHCRFIGCRMPTHRCDIDHTVDAALGGPTHQHNLAHLCRRHHSLKHASKWSVKQVGDGVLEWTSPTGRSYTDKPPGVAFEPDVVDVPDADSGSREQSVSSAGSLTPLDAPPPF</sequence>
<reference evidence="3 4" key="1">
    <citation type="submission" date="2020-08" db="EMBL/GenBank/DDBJ databases">
        <title>Sequencing the genomes of 1000 actinobacteria strains.</title>
        <authorList>
            <person name="Klenk H.-P."/>
        </authorList>
    </citation>
    <scope>NUCLEOTIDE SEQUENCE [LARGE SCALE GENOMIC DNA]</scope>
    <source>
        <strain evidence="3 4">DSM 27099</strain>
    </source>
</reference>
<evidence type="ECO:0000313" key="3">
    <source>
        <dbReference type="EMBL" id="MBB2974939.1"/>
    </source>
</evidence>
<dbReference type="SMART" id="SM00507">
    <property type="entry name" value="HNHc"/>
    <property type="match status" value="1"/>
</dbReference>
<protein>
    <recommendedName>
        <fullName evidence="2">HNH nuclease domain-containing protein</fullName>
    </recommendedName>
</protein>
<dbReference type="InterPro" id="IPR003615">
    <property type="entry name" value="HNH_nuc"/>
</dbReference>
<dbReference type="EMBL" id="JACHWQ010000001">
    <property type="protein sequence ID" value="MBB2974939.1"/>
    <property type="molecule type" value="Genomic_DNA"/>
</dbReference>
<comment type="caution">
    <text evidence="3">The sequence shown here is derived from an EMBL/GenBank/DDBJ whole genome shotgun (WGS) entry which is preliminary data.</text>
</comment>
<accession>A0A7W4V1B2</accession>
<gene>
    <name evidence="3" type="ORF">FHX49_000480</name>
</gene>
<dbReference type="Proteomes" id="UP000529310">
    <property type="component" value="Unassembled WGS sequence"/>
</dbReference>
<organism evidence="3 4">
    <name type="scientific">Microbacterium endophyticum</name>
    <dbReference type="NCBI Taxonomy" id="1526412"/>
    <lineage>
        <taxon>Bacteria</taxon>
        <taxon>Bacillati</taxon>
        <taxon>Actinomycetota</taxon>
        <taxon>Actinomycetes</taxon>
        <taxon>Micrococcales</taxon>
        <taxon>Microbacteriaceae</taxon>
        <taxon>Microbacterium</taxon>
    </lineage>
</organism>
<feature type="region of interest" description="Disordered" evidence="1">
    <location>
        <begin position="418"/>
        <end position="465"/>
    </location>
</feature>
<dbReference type="Gene3D" id="1.10.30.50">
    <property type="match status" value="1"/>
</dbReference>
<evidence type="ECO:0000313" key="4">
    <source>
        <dbReference type="Proteomes" id="UP000529310"/>
    </source>
</evidence>
<dbReference type="InterPro" id="IPR003870">
    <property type="entry name" value="DUF222"/>
</dbReference>
<evidence type="ECO:0000259" key="2">
    <source>
        <dbReference type="SMART" id="SM00507"/>
    </source>
</evidence>
<keyword evidence="4" id="KW-1185">Reference proteome</keyword>
<dbReference type="AlphaFoldDB" id="A0A7W4V1B2"/>